<evidence type="ECO:0000256" key="3">
    <source>
        <dbReference type="ARBA" id="ARBA00022448"/>
    </source>
</evidence>
<evidence type="ECO:0000259" key="9">
    <source>
        <dbReference type="PROSITE" id="PS50850"/>
    </source>
</evidence>
<evidence type="ECO:0000256" key="8">
    <source>
        <dbReference type="SAM" id="Phobius"/>
    </source>
</evidence>
<feature type="transmembrane region" description="Helical" evidence="8">
    <location>
        <begin position="253"/>
        <end position="272"/>
    </location>
</feature>
<dbReference type="CDD" id="cd17320">
    <property type="entry name" value="MFS_MdfA_MDR_like"/>
    <property type="match status" value="1"/>
</dbReference>
<evidence type="ECO:0000256" key="6">
    <source>
        <dbReference type="ARBA" id="ARBA00022989"/>
    </source>
</evidence>
<evidence type="ECO:0000313" key="11">
    <source>
        <dbReference type="Proteomes" id="UP001143543"/>
    </source>
</evidence>
<evidence type="ECO:0000256" key="1">
    <source>
        <dbReference type="ARBA" id="ARBA00004651"/>
    </source>
</evidence>
<accession>A0ABQ5MLQ0</accession>
<feature type="transmembrane region" description="Helical" evidence="8">
    <location>
        <begin position="350"/>
        <end position="372"/>
    </location>
</feature>
<protein>
    <submittedName>
        <fullName evidence="10">Bcr/CflA family drug resistance efflux transporter</fullName>
    </submittedName>
</protein>
<dbReference type="EMBL" id="BRVO01000003">
    <property type="protein sequence ID" value="GLB50327.1"/>
    <property type="molecule type" value="Genomic_DNA"/>
</dbReference>
<feature type="transmembrane region" description="Helical" evidence="8">
    <location>
        <begin position="312"/>
        <end position="330"/>
    </location>
</feature>
<feature type="transmembrane region" description="Helical" evidence="8">
    <location>
        <begin position="284"/>
        <end position="306"/>
    </location>
</feature>
<feature type="transmembrane region" description="Helical" evidence="8">
    <location>
        <begin position="111"/>
        <end position="132"/>
    </location>
</feature>
<sequence>MLKRIAQSQPKITTDNHAVIYYVLGTLIALGPFSIDMYLQAFENIATDFHTTKHAVELSLTSYFIGISLGQLAYGPIMDKYGRRNPQLIGLLIYIIAAFACYFATSLTWLVIARFFLAVGASAGMVASKAVVRDIFKNNMDVARAMSFLMLIMGAAPILAPYAGQLVVNHFNWEYIFLFLGGFSILMFFNVLFLLPESSTPNKKVSLKPLSILDKYIGILSNPEFFTFSIAGGFTIGAMFAYVSDAAILFQDVYGIENFGLLVGLNALGLIAGSQINRYIIKKIGVLQLTLKISIMLIIIAVLFLINVLTFNNFYASFVLLFIMMTFLGFQNPNCTSLSLNPFGKKAGRASALVGSIKMIFGAITSGVLSGIGIKSALPLAIISLVLYILSALLLFRYNKRVKLYRNR</sequence>
<evidence type="ECO:0000256" key="7">
    <source>
        <dbReference type="ARBA" id="ARBA00023136"/>
    </source>
</evidence>
<dbReference type="InterPro" id="IPR004812">
    <property type="entry name" value="Efflux_drug-R_Bcr/CmlA"/>
</dbReference>
<dbReference type="PANTHER" id="PTHR23502">
    <property type="entry name" value="MAJOR FACILITATOR SUPERFAMILY"/>
    <property type="match status" value="1"/>
</dbReference>
<dbReference type="InterPro" id="IPR036259">
    <property type="entry name" value="MFS_trans_sf"/>
</dbReference>
<proteinExistence type="inferred from homology"/>
<dbReference type="PROSITE" id="PS50850">
    <property type="entry name" value="MFS"/>
    <property type="match status" value="1"/>
</dbReference>
<keyword evidence="11" id="KW-1185">Reference proteome</keyword>
<dbReference type="Proteomes" id="UP001143543">
    <property type="component" value="Unassembled WGS sequence"/>
</dbReference>
<dbReference type="InterPro" id="IPR020846">
    <property type="entry name" value="MFS_dom"/>
</dbReference>
<dbReference type="Pfam" id="PF07690">
    <property type="entry name" value="MFS_1"/>
    <property type="match status" value="1"/>
</dbReference>
<keyword evidence="4" id="KW-1003">Cell membrane</keyword>
<comment type="subcellular location">
    <subcellularLocation>
        <location evidence="1">Cell membrane</location>
        <topology evidence="1">Multi-pass membrane protein</topology>
    </subcellularLocation>
</comment>
<organism evidence="10 11">
    <name type="scientific">Neptunitalea lumnitzerae</name>
    <dbReference type="NCBI Taxonomy" id="2965509"/>
    <lineage>
        <taxon>Bacteria</taxon>
        <taxon>Pseudomonadati</taxon>
        <taxon>Bacteroidota</taxon>
        <taxon>Flavobacteriia</taxon>
        <taxon>Flavobacteriales</taxon>
        <taxon>Flavobacteriaceae</taxon>
        <taxon>Neptunitalea</taxon>
    </lineage>
</organism>
<dbReference type="Gene3D" id="1.20.1720.10">
    <property type="entry name" value="Multidrug resistance protein D"/>
    <property type="match status" value="1"/>
</dbReference>
<evidence type="ECO:0000313" key="10">
    <source>
        <dbReference type="EMBL" id="GLB50327.1"/>
    </source>
</evidence>
<feature type="transmembrane region" description="Helical" evidence="8">
    <location>
        <begin position="20"/>
        <end position="40"/>
    </location>
</feature>
<dbReference type="RefSeq" id="WP_281765954.1">
    <property type="nucleotide sequence ID" value="NZ_BRVO01000003.1"/>
</dbReference>
<keyword evidence="3" id="KW-0813">Transport</keyword>
<feature type="transmembrane region" description="Helical" evidence="8">
    <location>
        <begin position="60"/>
        <end position="77"/>
    </location>
</feature>
<gene>
    <name evidence="10" type="ORF">Y10_26950</name>
</gene>
<feature type="transmembrane region" description="Helical" evidence="8">
    <location>
        <begin position="144"/>
        <end position="163"/>
    </location>
</feature>
<evidence type="ECO:0000256" key="5">
    <source>
        <dbReference type="ARBA" id="ARBA00022692"/>
    </source>
</evidence>
<feature type="transmembrane region" description="Helical" evidence="8">
    <location>
        <begin position="216"/>
        <end position="241"/>
    </location>
</feature>
<feature type="transmembrane region" description="Helical" evidence="8">
    <location>
        <begin position="175"/>
        <end position="195"/>
    </location>
</feature>
<keyword evidence="6 8" id="KW-1133">Transmembrane helix</keyword>
<dbReference type="NCBIfam" id="TIGR00710">
    <property type="entry name" value="efflux_Bcr_CflA"/>
    <property type="match status" value="1"/>
</dbReference>
<evidence type="ECO:0000256" key="2">
    <source>
        <dbReference type="ARBA" id="ARBA00006236"/>
    </source>
</evidence>
<comment type="similarity">
    <text evidence="2">Belongs to the major facilitator superfamily. Bcr/CmlA family.</text>
</comment>
<feature type="transmembrane region" description="Helical" evidence="8">
    <location>
        <begin position="89"/>
        <end position="105"/>
    </location>
</feature>
<comment type="caution">
    <text evidence="10">The sequence shown here is derived from an EMBL/GenBank/DDBJ whole genome shotgun (WGS) entry which is preliminary data.</text>
</comment>
<name>A0ABQ5MLQ0_9FLAO</name>
<evidence type="ECO:0000256" key="4">
    <source>
        <dbReference type="ARBA" id="ARBA00022475"/>
    </source>
</evidence>
<keyword evidence="7 8" id="KW-0472">Membrane</keyword>
<feature type="domain" description="Major facilitator superfamily (MFS) profile" evidence="9">
    <location>
        <begin position="20"/>
        <end position="403"/>
    </location>
</feature>
<keyword evidence="5 8" id="KW-0812">Transmembrane</keyword>
<feature type="transmembrane region" description="Helical" evidence="8">
    <location>
        <begin position="378"/>
        <end position="398"/>
    </location>
</feature>
<dbReference type="SUPFAM" id="SSF103473">
    <property type="entry name" value="MFS general substrate transporter"/>
    <property type="match status" value="1"/>
</dbReference>
<dbReference type="InterPro" id="IPR011701">
    <property type="entry name" value="MFS"/>
</dbReference>
<dbReference type="PANTHER" id="PTHR23502:SF132">
    <property type="entry name" value="POLYAMINE TRANSPORTER 2-RELATED"/>
    <property type="match status" value="1"/>
</dbReference>
<reference evidence="10" key="1">
    <citation type="submission" date="2022-07" db="EMBL/GenBank/DDBJ databases">
        <title>Taxonomy of Novel Oxalotrophic and Methylotrophic Bacteria.</title>
        <authorList>
            <person name="Sahin N."/>
            <person name="Tani A."/>
        </authorList>
    </citation>
    <scope>NUCLEOTIDE SEQUENCE</scope>
    <source>
        <strain evidence="10">Y10</strain>
    </source>
</reference>